<accession>A0ABV0Y1V9</accession>
<protein>
    <submittedName>
        <fullName evidence="2">Uncharacterized protein</fullName>
    </submittedName>
</protein>
<proteinExistence type="predicted"/>
<gene>
    <name evidence="2" type="ORF">AMECASPLE_013917</name>
</gene>
<evidence type="ECO:0000313" key="3">
    <source>
        <dbReference type="Proteomes" id="UP001469553"/>
    </source>
</evidence>
<dbReference type="EMBL" id="JAHRIP010019736">
    <property type="protein sequence ID" value="MEQ2287566.1"/>
    <property type="molecule type" value="Genomic_DNA"/>
</dbReference>
<evidence type="ECO:0000256" key="1">
    <source>
        <dbReference type="SAM" id="MobiDB-lite"/>
    </source>
</evidence>
<feature type="region of interest" description="Disordered" evidence="1">
    <location>
        <begin position="21"/>
        <end position="51"/>
    </location>
</feature>
<evidence type="ECO:0000313" key="2">
    <source>
        <dbReference type="EMBL" id="MEQ2287566.1"/>
    </source>
</evidence>
<name>A0ABV0Y1V9_9TELE</name>
<dbReference type="Proteomes" id="UP001469553">
    <property type="component" value="Unassembled WGS sequence"/>
</dbReference>
<organism evidence="2 3">
    <name type="scientific">Ameca splendens</name>
    <dbReference type="NCBI Taxonomy" id="208324"/>
    <lineage>
        <taxon>Eukaryota</taxon>
        <taxon>Metazoa</taxon>
        <taxon>Chordata</taxon>
        <taxon>Craniata</taxon>
        <taxon>Vertebrata</taxon>
        <taxon>Euteleostomi</taxon>
        <taxon>Actinopterygii</taxon>
        <taxon>Neopterygii</taxon>
        <taxon>Teleostei</taxon>
        <taxon>Neoteleostei</taxon>
        <taxon>Acanthomorphata</taxon>
        <taxon>Ovalentaria</taxon>
        <taxon>Atherinomorphae</taxon>
        <taxon>Cyprinodontiformes</taxon>
        <taxon>Goodeidae</taxon>
        <taxon>Ameca</taxon>
    </lineage>
</organism>
<reference evidence="2 3" key="1">
    <citation type="submission" date="2021-06" db="EMBL/GenBank/DDBJ databases">
        <authorList>
            <person name="Palmer J.M."/>
        </authorList>
    </citation>
    <scope>NUCLEOTIDE SEQUENCE [LARGE SCALE GENOMIC DNA]</scope>
    <source>
        <strain evidence="2 3">AS_MEX2019</strain>
        <tissue evidence="2">Muscle</tissue>
    </source>
</reference>
<keyword evidence="3" id="KW-1185">Reference proteome</keyword>
<comment type="caution">
    <text evidence="2">The sequence shown here is derived from an EMBL/GenBank/DDBJ whole genome shotgun (WGS) entry which is preliminary data.</text>
</comment>
<sequence>MTEPPQLAPLDVEEKRLYSELLPDGRAPHPISKGVPGHPAEEAHFSRLYPRSRSFGHDPKFITIGEGRNVDQPEVYMKLEGRPTGFLQADDPEKRLVPYLGLQIPLKFRLKPLVQFSGWEVTGDTGWARC</sequence>